<keyword evidence="2" id="KW-1185">Reference proteome</keyword>
<comment type="caution">
    <text evidence="1">The sequence shown here is derived from an EMBL/GenBank/DDBJ whole genome shotgun (WGS) entry which is preliminary data.</text>
</comment>
<organism evidence="1 2">
    <name type="scientific">Eretmocerus hayati</name>
    <dbReference type="NCBI Taxonomy" id="131215"/>
    <lineage>
        <taxon>Eukaryota</taxon>
        <taxon>Metazoa</taxon>
        <taxon>Ecdysozoa</taxon>
        <taxon>Arthropoda</taxon>
        <taxon>Hexapoda</taxon>
        <taxon>Insecta</taxon>
        <taxon>Pterygota</taxon>
        <taxon>Neoptera</taxon>
        <taxon>Endopterygota</taxon>
        <taxon>Hymenoptera</taxon>
        <taxon>Apocrita</taxon>
        <taxon>Proctotrupomorpha</taxon>
        <taxon>Chalcidoidea</taxon>
        <taxon>Aphelinidae</taxon>
        <taxon>Aphelininae</taxon>
        <taxon>Eretmocerus</taxon>
    </lineage>
</organism>
<name>A0ACC2PFS2_9HYME</name>
<gene>
    <name evidence="1" type="ORF">QAD02_018118</name>
</gene>
<evidence type="ECO:0000313" key="1">
    <source>
        <dbReference type="EMBL" id="KAJ8682326.1"/>
    </source>
</evidence>
<proteinExistence type="predicted"/>
<protein>
    <submittedName>
        <fullName evidence="1">Uncharacterized protein</fullName>
    </submittedName>
</protein>
<dbReference type="Proteomes" id="UP001239111">
    <property type="component" value="Chromosome 1"/>
</dbReference>
<sequence>MRRPDCRRRERGRCKLSASPSGSKAAVLLQVPGDIFVDAGEQVSRRAVRVAEISLREPASGARAGLSGECERAGKLGFNQSDLSLWLLDPLCRFCQTQPGLGTFSEPLRANQRAAAVTAAGLAYADVPLPKRYASFLISVAINFILFSFNWLGQGVIDYSSQIFDSAYMSNWDGICTQERKVILMIMKRSLQPSVLTAGRVFPISMESFGKVFLLAP</sequence>
<dbReference type="EMBL" id="CM056741">
    <property type="protein sequence ID" value="KAJ8682326.1"/>
    <property type="molecule type" value="Genomic_DNA"/>
</dbReference>
<accession>A0ACC2PFS2</accession>
<reference evidence="1" key="1">
    <citation type="submission" date="2023-04" db="EMBL/GenBank/DDBJ databases">
        <title>A chromosome-level genome assembly of the parasitoid wasp Eretmocerus hayati.</title>
        <authorList>
            <person name="Zhong Y."/>
            <person name="Liu S."/>
            <person name="Liu Y."/>
        </authorList>
    </citation>
    <scope>NUCLEOTIDE SEQUENCE</scope>
    <source>
        <strain evidence="1">ZJU_SS_LIU_2023</strain>
    </source>
</reference>
<evidence type="ECO:0000313" key="2">
    <source>
        <dbReference type="Proteomes" id="UP001239111"/>
    </source>
</evidence>